<feature type="compositionally biased region" description="Acidic residues" evidence="2">
    <location>
        <begin position="29"/>
        <end position="38"/>
    </location>
</feature>
<name>A0A0N1H5I1_9EURO</name>
<dbReference type="VEuPathDB" id="FungiDB:AB675_10775"/>
<sequence>MAPTATDHWSLSDDETQSKLPFDVSSTDDVFDEDEDLSDLSPLNASPLRGDEYLSPIIHRTPTMRRHARRKSESDSPQTVVYIGGGDSGSPLRYAAIQKPRIVDLSHHHQKGASKPPPTTATAQPDIDSNNLLGHFKELLTTQFVELRSTLRVELAQVRDELMAEVGEMRETMKREIAEVKHANKQGADRLQNAVKVGVEAMVAQVGESVKQESANVKLSVNKVKTEQLESTNTLTEAVRSSTTNLQDDLISTRSSLREAIDEVRISVKDDIAQLKREMSESKVELKIAVDASKAAIETEIAQLGRDTEEDKVELMNAIKAIGESVTATSDQVQQSLEEAHTDLKAEVEAATHASKEAAAKLHDEVETISTSLSTMSTNVGSVSNGKSIIDLLRSIEQSIIVSDQPFPLTEILERLSRLTSATSNLHWHSTQAHNKILAQQTDFGTTLSGAAEKHGQQHSPRHPNSDHIIRAAVEDLKAATSHNVADAISKANTMVDKALKASTTTQNDWHQRLEILIADVKRETASLSESRKAEARDLIRTIGKIDDTAMRSNKIVSAIEKKAEELKFVKDDLLLSRFDKALRRGISWIR</sequence>
<dbReference type="Proteomes" id="UP000038010">
    <property type="component" value="Unassembled WGS sequence"/>
</dbReference>
<organism evidence="3 4">
    <name type="scientific">Cyphellophora attinorum</name>
    <dbReference type="NCBI Taxonomy" id="1664694"/>
    <lineage>
        <taxon>Eukaryota</taxon>
        <taxon>Fungi</taxon>
        <taxon>Dikarya</taxon>
        <taxon>Ascomycota</taxon>
        <taxon>Pezizomycotina</taxon>
        <taxon>Eurotiomycetes</taxon>
        <taxon>Chaetothyriomycetidae</taxon>
        <taxon>Chaetothyriales</taxon>
        <taxon>Cyphellophoraceae</taxon>
        <taxon>Cyphellophora</taxon>
    </lineage>
</organism>
<evidence type="ECO:0000256" key="1">
    <source>
        <dbReference type="SAM" id="Coils"/>
    </source>
</evidence>
<dbReference type="Gene3D" id="1.20.120.20">
    <property type="entry name" value="Apolipoprotein"/>
    <property type="match status" value="1"/>
</dbReference>
<evidence type="ECO:0000256" key="2">
    <source>
        <dbReference type="SAM" id="MobiDB-lite"/>
    </source>
</evidence>
<feature type="region of interest" description="Disordered" evidence="2">
    <location>
        <begin position="1"/>
        <end position="85"/>
    </location>
</feature>
<dbReference type="AlphaFoldDB" id="A0A0N1H5I1"/>
<proteinExistence type="predicted"/>
<feature type="coiled-coil region" evidence="1">
    <location>
        <begin position="265"/>
        <end position="292"/>
    </location>
</feature>
<keyword evidence="1" id="KW-0175">Coiled coil</keyword>
<protein>
    <submittedName>
        <fullName evidence="3">Uncharacterized protein</fullName>
    </submittedName>
</protein>
<dbReference type="RefSeq" id="XP_018000933.1">
    <property type="nucleotide sequence ID" value="XM_018139567.1"/>
</dbReference>
<dbReference type="SUPFAM" id="SSF58113">
    <property type="entry name" value="Apolipoprotein A-I"/>
    <property type="match status" value="2"/>
</dbReference>
<dbReference type="GeneID" id="28731447"/>
<accession>A0A0N1H5I1</accession>
<evidence type="ECO:0000313" key="3">
    <source>
        <dbReference type="EMBL" id="KPI40970.1"/>
    </source>
</evidence>
<gene>
    <name evidence="3" type="ORF">AB675_10775</name>
</gene>
<feature type="region of interest" description="Disordered" evidence="2">
    <location>
        <begin position="106"/>
        <end position="128"/>
    </location>
</feature>
<reference evidence="3 4" key="1">
    <citation type="submission" date="2015-06" db="EMBL/GenBank/DDBJ databases">
        <title>Draft genome of the ant-associated black yeast Phialophora attae CBS 131958.</title>
        <authorList>
            <person name="Moreno L.F."/>
            <person name="Stielow B.J."/>
            <person name="de Hoog S."/>
            <person name="Vicente V.A."/>
            <person name="Weiss V.A."/>
            <person name="de Vries M."/>
            <person name="Cruz L.M."/>
            <person name="Souza E.M."/>
        </authorList>
    </citation>
    <scope>NUCLEOTIDE SEQUENCE [LARGE SCALE GENOMIC DNA]</scope>
    <source>
        <strain evidence="3 4">CBS 131958</strain>
    </source>
</reference>
<keyword evidence="4" id="KW-1185">Reference proteome</keyword>
<comment type="caution">
    <text evidence="3">The sequence shown here is derived from an EMBL/GenBank/DDBJ whole genome shotgun (WGS) entry which is preliminary data.</text>
</comment>
<evidence type="ECO:0000313" key="4">
    <source>
        <dbReference type="Proteomes" id="UP000038010"/>
    </source>
</evidence>
<dbReference type="EMBL" id="LFJN01000011">
    <property type="protein sequence ID" value="KPI40970.1"/>
    <property type="molecule type" value="Genomic_DNA"/>
</dbReference>